<reference evidence="2" key="2">
    <citation type="submission" date="2015-02" db="UniProtKB">
        <authorList>
            <consortium name="EnsemblMetazoa"/>
        </authorList>
    </citation>
    <scope>IDENTIFICATION</scope>
</reference>
<feature type="transmembrane region" description="Helical" evidence="1">
    <location>
        <begin position="156"/>
        <end position="178"/>
    </location>
</feature>
<dbReference type="eggNOG" id="ENOG502SAVB">
    <property type="taxonomic scope" value="Eukaryota"/>
</dbReference>
<keyword evidence="1" id="KW-1133">Transmembrane helix</keyword>
<protein>
    <submittedName>
        <fullName evidence="2">Uncharacterized protein</fullName>
    </submittedName>
</protein>
<proteinExistence type="predicted"/>
<dbReference type="AlphaFoldDB" id="T1J9J2"/>
<feature type="transmembrane region" description="Helical" evidence="1">
    <location>
        <begin position="97"/>
        <end position="121"/>
    </location>
</feature>
<name>T1J9J2_STRMM</name>
<organism evidence="2 3">
    <name type="scientific">Strigamia maritima</name>
    <name type="common">European centipede</name>
    <name type="synonym">Geophilus maritimus</name>
    <dbReference type="NCBI Taxonomy" id="126957"/>
    <lineage>
        <taxon>Eukaryota</taxon>
        <taxon>Metazoa</taxon>
        <taxon>Ecdysozoa</taxon>
        <taxon>Arthropoda</taxon>
        <taxon>Myriapoda</taxon>
        <taxon>Chilopoda</taxon>
        <taxon>Pleurostigmophora</taxon>
        <taxon>Geophilomorpha</taxon>
        <taxon>Linotaeniidae</taxon>
        <taxon>Strigamia</taxon>
    </lineage>
</organism>
<keyword evidence="1" id="KW-0472">Membrane</keyword>
<evidence type="ECO:0000313" key="3">
    <source>
        <dbReference type="Proteomes" id="UP000014500"/>
    </source>
</evidence>
<reference evidence="3" key="1">
    <citation type="submission" date="2011-05" db="EMBL/GenBank/DDBJ databases">
        <authorList>
            <person name="Richards S.R."/>
            <person name="Qu J."/>
            <person name="Jiang H."/>
            <person name="Jhangiani S.N."/>
            <person name="Agravi P."/>
            <person name="Goodspeed R."/>
            <person name="Gross S."/>
            <person name="Mandapat C."/>
            <person name="Jackson L."/>
            <person name="Mathew T."/>
            <person name="Pu L."/>
            <person name="Thornton R."/>
            <person name="Saada N."/>
            <person name="Wilczek-Boney K.B."/>
            <person name="Lee S."/>
            <person name="Kovar C."/>
            <person name="Wu Y."/>
            <person name="Scherer S.E."/>
            <person name="Worley K.C."/>
            <person name="Muzny D.M."/>
            <person name="Gibbs R."/>
        </authorList>
    </citation>
    <scope>NUCLEOTIDE SEQUENCE</scope>
    <source>
        <strain evidence="3">Brora</strain>
    </source>
</reference>
<sequence>MLLRVIRADLADLWDLKWICIHFGRIRAPEVGVLNEILSLSGGFVVDLHIYIGIRGFGVFITYLVPFFQDLDLNLSGFVWICMDLYGFVWICMDLYGFVWICMDLYGFVWICMDLYGFVWICMDLYGFVWICMDLYGFVWICMDLYGFVWICMDLYQIWCLCVDLLDLCGFGGFIGFVEICKSQISRGTGFGRMISPSASSEASSACFSTGLTFYSRLLRGQLFIRVMRVAMSWFSNSVFAGLQGRSLHFNGFASPVGIGFEDNPI</sequence>
<accession>T1J9J2</accession>
<dbReference type="SUPFAM" id="SSF141571">
    <property type="entry name" value="Pentapeptide repeat-like"/>
    <property type="match status" value="1"/>
</dbReference>
<dbReference type="Proteomes" id="UP000014500">
    <property type="component" value="Unassembled WGS sequence"/>
</dbReference>
<keyword evidence="1" id="KW-0812">Transmembrane</keyword>
<dbReference type="EMBL" id="JH431975">
    <property type="status" value="NOT_ANNOTATED_CDS"/>
    <property type="molecule type" value="Genomic_DNA"/>
</dbReference>
<dbReference type="PANTHER" id="PTHR47202:SF2">
    <property type="entry name" value="G-PROTEIN COUPLED RECEPTORS FAMILY 1 PROFILE DOMAIN-CONTAINING PROTEIN"/>
    <property type="match status" value="1"/>
</dbReference>
<evidence type="ECO:0000256" key="1">
    <source>
        <dbReference type="SAM" id="Phobius"/>
    </source>
</evidence>
<dbReference type="PANTHER" id="PTHR47202">
    <property type="entry name" value="HISTIDINE-RICH GLYCOPROTEIN"/>
    <property type="match status" value="1"/>
</dbReference>
<feature type="transmembrane region" description="Helical" evidence="1">
    <location>
        <begin position="128"/>
        <end position="150"/>
    </location>
</feature>
<dbReference type="STRING" id="126957.T1J9J2"/>
<dbReference type="HOGENOM" id="CLU_1047047_0_0_1"/>
<evidence type="ECO:0000313" key="2">
    <source>
        <dbReference type="EnsemblMetazoa" id="SMAR010389-PA"/>
    </source>
</evidence>
<keyword evidence="3" id="KW-1185">Reference proteome</keyword>
<dbReference type="EnsemblMetazoa" id="SMAR010389-RA">
    <property type="protein sequence ID" value="SMAR010389-PA"/>
    <property type="gene ID" value="SMAR010389"/>
</dbReference>
<feature type="transmembrane region" description="Helical" evidence="1">
    <location>
        <begin position="48"/>
        <end position="66"/>
    </location>
</feature>